<dbReference type="OrthoDB" id="3204049at2759"/>
<accession>A0A9W8JT35</accession>
<evidence type="ECO:0000313" key="2">
    <source>
        <dbReference type="Proteomes" id="UP001140091"/>
    </source>
</evidence>
<organism evidence="1 2">
    <name type="scientific">Candolleomyces eurysporus</name>
    <dbReference type="NCBI Taxonomy" id="2828524"/>
    <lineage>
        <taxon>Eukaryota</taxon>
        <taxon>Fungi</taxon>
        <taxon>Dikarya</taxon>
        <taxon>Basidiomycota</taxon>
        <taxon>Agaricomycotina</taxon>
        <taxon>Agaricomycetes</taxon>
        <taxon>Agaricomycetidae</taxon>
        <taxon>Agaricales</taxon>
        <taxon>Agaricineae</taxon>
        <taxon>Psathyrellaceae</taxon>
        <taxon>Candolleomyces</taxon>
    </lineage>
</organism>
<protein>
    <submittedName>
        <fullName evidence="1">Uncharacterized protein</fullName>
    </submittedName>
</protein>
<gene>
    <name evidence="1" type="ORF">H1R20_g853</name>
</gene>
<sequence length="54" mass="6468">MHHLDEYLKLNFALLYKYDMVLRECGMEPEWEREIVGLMGYLVKGLKVEHGRRG</sequence>
<evidence type="ECO:0000313" key="1">
    <source>
        <dbReference type="EMBL" id="KAJ2936250.1"/>
    </source>
</evidence>
<dbReference type="Proteomes" id="UP001140091">
    <property type="component" value="Unassembled WGS sequence"/>
</dbReference>
<feature type="non-terminal residue" evidence="1">
    <location>
        <position position="1"/>
    </location>
</feature>
<reference evidence="1" key="1">
    <citation type="submission" date="2022-06" db="EMBL/GenBank/DDBJ databases">
        <title>Genome Sequence of Candolleomyces eurysporus.</title>
        <authorList>
            <person name="Buettner E."/>
        </authorList>
    </citation>
    <scope>NUCLEOTIDE SEQUENCE</scope>
    <source>
        <strain evidence="1">VTCC 930004</strain>
    </source>
</reference>
<proteinExistence type="predicted"/>
<dbReference type="AlphaFoldDB" id="A0A9W8JT35"/>
<name>A0A9W8JT35_9AGAR</name>
<keyword evidence="2" id="KW-1185">Reference proteome</keyword>
<comment type="caution">
    <text evidence="1">The sequence shown here is derived from an EMBL/GenBank/DDBJ whole genome shotgun (WGS) entry which is preliminary data.</text>
</comment>
<dbReference type="EMBL" id="JANBPK010000126">
    <property type="protein sequence ID" value="KAJ2936250.1"/>
    <property type="molecule type" value="Genomic_DNA"/>
</dbReference>